<comment type="caution">
    <text evidence="1">The sequence shown here is derived from an EMBL/GenBank/DDBJ whole genome shotgun (WGS) entry which is preliminary data.</text>
</comment>
<name>A0ABS4RJ71_9BACI</name>
<organism evidence="1 2">
    <name type="scientific">Cytobacillus eiseniae</name>
    <dbReference type="NCBI Taxonomy" id="762947"/>
    <lineage>
        <taxon>Bacteria</taxon>
        <taxon>Bacillati</taxon>
        <taxon>Bacillota</taxon>
        <taxon>Bacilli</taxon>
        <taxon>Bacillales</taxon>
        <taxon>Bacillaceae</taxon>
        <taxon>Cytobacillus</taxon>
    </lineage>
</organism>
<dbReference type="RefSeq" id="WP_066400247.1">
    <property type="nucleotide sequence ID" value="NZ_JAGIKZ010000020.1"/>
</dbReference>
<sequence>MKKKLLLGTLLGFFTIGIYLGLDSSTSTIEKNSKNMASGVSYNRIEEISNNAQLIIKGQINHEYREVQRKLDEKLVTEKIYKVEVKDVLVNKTDQNIINGSVIEISHATSFNSGVTEYDIVDSALKEIPSGEYLLFLNTIFIDNEVFYVNNSPNHLFQLEDNKYINLVEDTELEILKEENLLKIK</sequence>
<accession>A0ABS4RJ71</accession>
<evidence type="ECO:0000313" key="1">
    <source>
        <dbReference type="EMBL" id="MBP2242456.1"/>
    </source>
</evidence>
<dbReference type="EMBL" id="JAGIKZ010000020">
    <property type="protein sequence ID" value="MBP2242456.1"/>
    <property type="molecule type" value="Genomic_DNA"/>
</dbReference>
<evidence type="ECO:0000313" key="2">
    <source>
        <dbReference type="Proteomes" id="UP001519293"/>
    </source>
</evidence>
<reference evidence="1 2" key="1">
    <citation type="submission" date="2021-03" db="EMBL/GenBank/DDBJ databases">
        <title>Genomic Encyclopedia of Type Strains, Phase IV (KMG-IV): sequencing the most valuable type-strain genomes for metagenomic binning, comparative biology and taxonomic classification.</title>
        <authorList>
            <person name="Goeker M."/>
        </authorList>
    </citation>
    <scope>NUCLEOTIDE SEQUENCE [LARGE SCALE GENOMIC DNA]</scope>
    <source>
        <strain evidence="1 2">DSM 26675</strain>
    </source>
</reference>
<proteinExistence type="predicted"/>
<protein>
    <submittedName>
        <fullName evidence="1">Uncharacterized protein</fullName>
    </submittedName>
</protein>
<gene>
    <name evidence="1" type="ORF">J2Z40_003030</name>
</gene>
<dbReference type="Proteomes" id="UP001519293">
    <property type="component" value="Unassembled WGS sequence"/>
</dbReference>
<keyword evidence="2" id="KW-1185">Reference proteome</keyword>